<dbReference type="GO" id="GO:0140097">
    <property type="term" value="F:catalytic activity, acting on DNA"/>
    <property type="evidence" value="ECO:0007669"/>
    <property type="project" value="UniProtKB-ARBA"/>
</dbReference>
<protein>
    <submittedName>
        <fullName evidence="10">Alpha-ketoglutarate-dependent dioxygenase AlkB</fullName>
    </submittedName>
</protein>
<dbReference type="SUPFAM" id="SSF51197">
    <property type="entry name" value="Clavaminate synthase-like"/>
    <property type="match status" value="1"/>
</dbReference>
<evidence type="ECO:0000256" key="8">
    <source>
        <dbReference type="ARBA" id="ARBA00023204"/>
    </source>
</evidence>
<dbReference type="PROSITE" id="PS51471">
    <property type="entry name" value="FE2OG_OXY"/>
    <property type="match status" value="1"/>
</dbReference>
<dbReference type="PANTHER" id="PTHR31212">
    <property type="entry name" value="ALPHA-KETOGLUTARATE-DEPENDENT DIOXYGENASE ALKB HOMOLOG 3"/>
    <property type="match status" value="1"/>
</dbReference>
<name>A0A934SZJ4_9BURK</name>
<dbReference type="Proteomes" id="UP000622890">
    <property type="component" value="Unassembled WGS sequence"/>
</dbReference>
<dbReference type="PANTHER" id="PTHR31212:SF4">
    <property type="entry name" value="ALPHA-KETOGLUTARATE-DEPENDENT DIOXYGENASE ALKB HOMOLOG 3"/>
    <property type="match status" value="1"/>
</dbReference>
<evidence type="ECO:0000256" key="5">
    <source>
        <dbReference type="ARBA" id="ARBA00022964"/>
    </source>
</evidence>
<keyword evidence="7" id="KW-0408">Iron</keyword>
<proteinExistence type="predicted"/>
<keyword evidence="6" id="KW-0560">Oxidoreductase</keyword>
<accession>A0A934SZJ4</accession>
<evidence type="ECO:0000256" key="1">
    <source>
        <dbReference type="ARBA" id="ARBA00001954"/>
    </source>
</evidence>
<comment type="cofactor">
    <cofactor evidence="1">
        <name>Fe(2+)</name>
        <dbReference type="ChEBI" id="CHEBI:29033"/>
    </cofactor>
</comment>
<dbReference type="InterPro" id="IPR005123">
    <property type="entry name" value="Oxoglu/Fe-dep_dioxygenase_dom"/>
</dbReference>
<keyword evidence="2" id="KW-0479">Metal-binding</keyword>
<keyword evidence="5 10" id="KW-0223">Dioxygenase</keyword>
<evidence type="ECO:0000256" key="4">
    <source>
        <dbReference type="ARBA" id="ARBA00022842"/>
    </source>
</evidence>
<evidence type="ECO:0000256" key="7">
    <source>
        <dbReference type="ARBA" id="ARBA00023004"/>
    </source>
</evidence>
<dbReference type="GO" id="GO:0016787">
    <property type="term" value="F:hydrolase activity"/>
    <property type="evidence" value="ECO:0007669"/>
    <property type="project" value="UniProtKB-ARBA"/>
</dbReference>
<dbReference type="GO" id="GO:0006307">
    <property type="term" value="P:DNA alkylation repair"/>
    <property type="evidence" value="ECO:0007669"/>
    <property type="project" value="InterPro"/>
</dbReference>
<feature type="domain" description="Fe2OG dioxygenase" evidence="9">
    <location>
        <begin position="107"/>
        <end position="205"/>
    </location>
</feature>
<dbReference type="GO" id="GO:0051213">
    <property type="term" value="F:dioxygenase activity"/>
    <property type="evidence" value="ECO:0007669"/>
    <property type="project" value="UniProtKB-KW"/>
</dbReference>
<evidence type="ECO:0000313" key="11">
    <source>
        <dbReference type="Proteomes" id="UP000622890"/>
    </source>
</evidence>
<dbReference type="AlphaFoldDB" id="A0A934SZJ4"/>
<dbReference type="RefSeq" id="WP_200597894.1">
    <property type="nucleotide sequence ID" value="NZ_JAEPBG010000023.1"/>
</dbReference>
<keyword evidence="4" id="KW-0460">Magnesium</keyword>
<evidence type="ECO:0000256" key="2">
    <source>
        <dbReference type="ARBA" id="ARBA00022723"/>
    </source>
</evidence>
<dbReference type="GO" id="GO:0046872">
    <property type="term" value="F:metal ion binding"/>
    <property type="evidence" value="ECO:0007669"/>
    <property type="project" value="UniProtKB-KW"/>
</dbReference>
<keyword evidence="11" id="KW-1185">Reference proteome</keyword>
<dbReference type="GO" id="GO:0016705">
    <property type="term" value="F:oxidoreductase activity, acting on paired donors, with incorporation or reduction of molecular oxygen"/>
    <property type="evidence" value="ECO:0007669"/>
    <property type="project" value="UniProtKB-ARBA"/>
</dbReference>
<reference evidence="10" key="1">
    <citation type="submission" date="2021-01" db="EMBL/GenBank/DDBJ databases">
        <title>Genome sequence of strain Noviherbaspirillum sp. DKR-6.</title>
        <authorList>
            <person name="Chaudhary D.K."/>
        </authorList>
    </citation>
    <scope>NUCLEOTIDE SEQUENCE</scope>
    <source>
        <strain evidence="10">DKR-6</strain>
    </source>
</reference>
<dbReference type="Gene3D" id="2.60.120.590">
    <property type="entry name" value="Alpha-ketoglutarate-dependent dioxygenase AlkB-like"/>
    <property type="match status" value="1"/>
</dbReference>
<dbReference type="GO" id="GO:0032451">
    <property type="term" value="F:demethylase activity"/>
    <property type="evidence" value="ECO:0007669"/>
    <property type="project" value="UniProtKB-ARBA"/>
</dbReference>
<dbReference type="InterPro" id="IPR032854">
    <property type="entry name" value="ALKBH3"/>
</dbReference>
<keyword evidence="8" id="KW-0234">DNA repair</keyword>
<dbReference type="FunFam" id="2.60.120.590:FF:000004">
    <property type="entry name" value="DNA oxidative demethylase ALKBH2"/>
    <property type="match status" value="1"/>
</dbReference>
<organism evidence="10 11">
    <name type="scientific">Noviherbaspirillum pedocola</name>
    <dbReference type="NCBI Taxonomy" id="2801341"/>
    <lineage>
        <taxon>Bacteria</taxon>
        <taxon>Pseudomonadati</taxon>
        <taxon>Pseudomonadota</taxon>
        <taxon>Betaproteobacteria</taxon>
        <taxon>Burkholderiales</taxon>
        <taxon>Oxalobacteraceae</taxon>
        <taxon>Noviherbaspirillum</taxon>
    </lineage>
</organism>
<sequence>MSANLDLFDSPRELQALAVPDADLRFAHGFYTRDEAATLMAALLEETPWRQERIRIAGEMRWQPRLTSWHGDLGADYAYSGIRLDPHPWTPTLSRMRRDIEAATGHAYNSVLLNLYRDGNDSVGWHADDEALLGPTPAIASLSLGQTRLFRLRHKRRLHAPVDIQLTDGSLLLMAGSTQRHWEHTVPKERGERGPRINLTFRLIAARP</sequence>
<gene>
    <name evidence="10" type="ORF">JJB74_28415</name>
</gene>
<dbReference type="InterPro" id="IPR037151">
    <property type="entry name" value="AlkB-like_sf"/>
</dbReference>
<comment type="caution">
    <text evidence="10">The sequence shown here is derived from an EMBL/GenBank/DDBJ whole genome shotgun (WGS) entry which is preliminary data.</text>
</comment>
<dbReference type="Pfam" id="PF13532">
    <property type="entry name" value="2OG-FeII_Oxy_2"/>
    <property type="match status" value="1"/>
</dbReference>
<evidence type="ECO:0000256" key="3">
    <source>
        <dbReference type="ARBA" id="ARBA00022763"/>
    </source>
</evidence>
<evidence type="ECO:0000256" key="6">
    <source>
        <dbReference type="ARBA" id="ARBA00023002"/>
    </source>
</evidence>
<dbReference type="EMBL" id="JAEPBG010000023">
    <property type="protein sequence ID" value="MBK4738559.1"/>
    <property type="molecule type" value="Genomic_DNA"/>
</dbReference>
<evidence type="ECO:0000313" key="10">
    <source>
        <dbReference type="EMBL" id="MBK4738559.1"/>
    </source>
</evidence>
<dbReference type="InterPro" id="IPR027450">
    <property type="entry name" value="AlkB-like"/>
</dbReference>
<keyword evidence="3" id="KW-0227">DNA damage</keyword>
<evidence type="ECO:0000259" key="9">
    <source>
        <dbReference type="PROSITE" id="PS51471"/>
    </source>
</evidence>